<name>A0A512IHY5_9MICC</name>
<reference evidence="1 2" key="1">
    <citation type="submission" date="2019-07" db="EMBL/GenBank/DDBJ databases">
        <title>Whole genome shotgun sequence of Kocuria turfanensis NBRC 107627.</title>
        <authorList>
            <person name="Hosoyama A."/>
            <person name="Uohara A."/>
            <person name="Ohji S."/>
            <person name="Ichikawa N."/>
        </authorList>
    </citation>
    <scope>NUCLEOTIDE SEQUENCE [LARGE SCALE GENOMIC DNA]</scope>
    <source>
        <strain evidence="1 2">NBRC 107627</strain>
    </source>
</reference>
<protein>
    <submittedName>
        <fullName evidence="1">Uncharacterized protein</fullName>
    </submittedName>
</protein>
<keyword evidence="2" id="KW-1185">Reference proteome</keyword>
<organism evidence="1 2">
    <name type="scientific">Kocuria turfanensis</name>
    <dbReference type="NCBI Taxonomy" id="388357"/>
    <lineage>
        <taxon>Bacteria</taxon>
        <taxon>Bacillati</taxon>
        <taxon>Actinomycetota</taxon>
        <taxon>Actinomycetes</taxon>
        <taxon>Micrococcales</taxon>
        <taxon>Micrococcaceae</taxon>
        <taxon>Kocuria</taxon>
    </lineage>
</organism>
<dbReference type="EMBL" id="BJZS01000118">
    <property type="protein sequence ID" value="GEO97310.1"/>
    <property type="molecule type" value="Genomic_DNA"/>
</dbReference>
<evidence type="ECO:0000313" key="1">
    <source>
        <dbReference type="EMBL" id="GEO97310.1"/>
    </source>
</evidence>
<accession>A0A512IHY5</accession>
<evidence type="ECO:0000313" key="2">
    <source>
        <dbReference type="Proteomes" id="UP000321103"/>
    </source>
</evidence>
<dbReference type="AlphaFoldDB" id="A0A512IHY5"/>
<proteinExistence type="predicted"/>
<comment type="caution">
    <text evidence="1">The sequence shown here is derived from an EMBL/GenBank/DDBJ whole genome shotgun (WGS) entry which is preliminary data.</text>
</comment>
<dbReference type="RefSeq" id="WP_062737455.1">
    <property type="nucleotide sequence ID" value="NZ_BJZS01000118.1"/>
</dbReference>
<sequence>MKEYTPPKLFGQRVALNMRVKPAQHRRVAERAAALGLSQADYVGALVDRDYGLPNLIDDRQNQDKDQLPLDH</sequence>
<dbReference type="Proteomes" id="UP000321103">
    <property type="component" value="Unassembled WGS sequence"/>
</dbReference>
<gene>
    <name evidence="1" type="ORF">KTU01_34330</name>
</gene>